<organism evidence="1 2">
    <name type="scientific">Butyrivibrio hungatei</name>
    <dbReference type="NCBI Taxonomy" id="185008"/>
    <lineage>
        <taxon>Bacteria</taxon>
        <taxon>Bacillati</taxon>
        <taxon>Bacillota</taxon>
        <taxon>Clostridia</taxon>
        <taxon>Lachnospirales</taxon>
        <taxon>Lachnospiraceae</taxon>
        <taxon>Butyrivibrio</taxon>
    </lineage>
</organism>
<keyword evidence="2" id="KW-1185">Reference proteome</keyword>
<accession>A0A1G5CSB5</accession>
<sequence>MNYSISGDSLPVLKVQLGQGENIQCEAGAMSWMDEGIQMQTNAGGIGKMLGRAFTGEGMFLNTYVAERAGEIAFASKFPGSIRAVEISEGNGLIVQKGSYLATAGNVNSEVFFQKRLGKGLFGGEGFLMRRFTGSGIVFLEIDGSAHEYELAPGQTKVIDTGNLAAMSESCSIDIRTVQGVKNILFGGEGFFNTVVTGPGKVVLQSMPISTMAMKLYQYMPFTTSST</sequence>
<dbReference type="InterPro" id="IPR036983">
    <property type="entry name" value="AIM24_sf"/>
</dbReference>
<dbReference type="EMBL" id="FMUR01000007">
    <property type="protein sequence ID" value="SCY05355.1"/>
    <property type="molecule type" value="Genomic_DNA"/>
</dbReference>
<dbReference type="NCBIfam" id="TIGR00266">
    <property type="entry name" value="TIGR00266 family protein"/>
    <property type="match status" value="1"/>
</dbReference>
<name>A0A1G5CSB5_9FIRM</name>
<gene>
    <name evidence="1" type="ORF">SAMN02910451_01203</name>
</gene>
<dbReference type="OrthoDB" id="9779518at2"/>
<dbReference type="RefSeq" id="WP_074461880.1">
    <property type="nucleotide sequence ID" value="NZ_FMUR01000007.1"/>
</dbReference>
<dbReference type="Gene3D" id="3.60.160.10">
    <property type="entry name" value="Mitochondrial biogenesis AIM24"/>
    <property type="match status" value="1"/>
</dbReference>
<protein>
    <submittedName>
        <fullName evidence="1">TIGR00266 family protein</fullName>
    </submittedName>
</protein>
<dbReference type="SUPFAM" id="SSF51219">
    <property type="entry name" value="TRAP-like"/>
    <property type="match status" value="1"/>
</dbReference>
<evidence type="ECO:0000313" key="1">
    <source>
        <dbReference type="EMBL" id="SCY05355.1"/>
    </source>
</evidence>
<dbReference type="PANTHER" id="PTHR43657">
    <property type="entry name" value="TRYPTOPHAN RNA-BINDING ATTENUATOR PROTEIN-LIKE PROTEIN"/>
    <property type="match status" value="1"/>
</dbReference>
<dbReference type="Proteomes" id="UP000183047">
    <property type="component" value="Unassembled WGS sequence"/>
</dbReference>
<dbReference type="Pfam" id="PF01987">
    <property type="entry name" value="AIM24"/>
    <property type="match status" value="1"/>
</dbReference>
<dbReference type="AlphaFoldDB" id="A0A1G5CSB5"/>
<evidence type="ECO:0000313" key="2">
    <source>
        <dbReference type="Proteomes" id="UP000183047"/>
    </source>
</evidence>
<proteinExistence type="predicted"/>
<dbReference type="InterPro" id="IPR016031">
    <property type="entry name" value="Trp_RNA-bd_attenuator-like_dom"/>
</dbReference>
<dbReference type="InterPro" id="IPR002838">
    <property type="entry name" value="AIM24"/>
</dbReference>
<dbReference type="PANTHER" id="PTHR43657:SF1">
    <property type="entry name" value="ALTERED INHERITANCE OF MITOCHONDRIA PROTEIN 24, MITOCHONDRIAL"/>
    <property type="match status" value="1"/>
</dbReference>
<reference evidence="2" key="1">
    <citation type="submission" date="2016-10" db="EMBL/GenBank/DDBJ databases">
        <authorList>
            <person name="Varghese N."/>
            <person name="Submissions S."/>
        </authorList>
    </citation>
    <scope>NUCLEOTIDE SEQUENCE [LARGE SCALE GENOMIC DNA]</scope>
    <source>
        <strain evidence="2">XBD2006</strain>
    </source>
</reference>